<dbReference type="EMBL" id="WWCW01000054">
    <property type="protein sequence ID" value="MYM88737.1"/>
    <property type="molecule type" value="Genomic_DNA"/>
</dbReference>
<sequence>MTTPHIPLTPLQLIAPEALALDAEFAPLSMALFKVLLRRQSSREFSPGELPLYALSRLLWAAFGINRPQLGLRTAPSASNGQEIDIYVATQAGLYRFDAQQLALLPVLAEDIRAATGCQDFVATAPINLIYVASLKDDSTRPETEQKFYAALDTGFISQNVYLFCAAEGLATVVRGWVDRPALAEAMGLAPHQHVIAAQSVGYPASPQG</sequence>
<proteinExistence type="predicted"/>
<dbReference type="AlphaFoldDB" id="A0A845G725"/>
<dbReference type="PANTHER" id="PTHR43745">
    <property type="entry name" value="NITROREDUCTASE MJ1384-RELATED"/>
    <property type="match status" value="1"/>
</dbReference>
<dbReference type="Gene3D" id="3.40.109.10">
    <property type="entry name" value="NADH Oxidase"/>
    <property type="match status" value="1"/>
</dbReference>
<dbReference type="RefSeq" id="WP_161097752.1">
    <property type="nucleotide sequence ID" value="NZ_WWCW01000054.1"/>
</dbReference>
<dbReference type="InterPro" id="IPR052544">
    <property type="entry name" value="Bacteriocin_Proc_Enz"/>
</dbReference>
<dbReference type="InterPro" id="IPR029479">
    <property type="entry name" value="Nitroreductase"/>
</dbReference>
<dbReference type="SUPFAM" id="SSF55469">
    <property type="entry name" value="FMN-dependent nitroreductase-like"/>
    <property type="match status" value="1"/>
</dbReference>
<reference evidence="2 3" key="1">
    <citation type="submission" date="2020-01" db="EMBL/GenBank/DDBJ databases">
        <title>Novel species isolated from a subtropical stream in China.</title>
        <authorList>
            <person name="Lu H."/>
        </authorList>
    </citation>
    <scope>NUCLEOTIDE SEQUENCE [LARGE SCALE GENOMIC DNA]</scope>
    <source>
        <strain evidence="2 3">FT82W</strain>
    </source>
</reference>
<accession>A0A845G725</accession>
<evidence type="ECO:0000259" key="1">
    <source>
        <dbReference type="Pfam" id="PF00881"/>
    </source>
</evidence>
<name>A0A845G725_9BURK</name>
<gene>
    <name evidence="2" type="ORF">GTP91_16335</name>
</gene>
<protein>
    <submittedName>
        <fullName evidence="2">SagB/ThcOx family dehydrogenase</fullName>
    </submittedName>
</protein>
<evidence type="ECO:0000313" key="2">
    <source>
        <dbReference type="EMBL" id="MYM88737.1"/>
    </source>
</evidence>
<evidence type="ECO:0000313" key="3">
    <source>
        <dbReference type="Proteomes" id="UP000470302"/>
    </source>
</evidence>
<organism evidence="2 3">
    <name type="scientific">Duganella vulcania</name>
    <dbReference type="NCBI Taxonomy" id="2692166"/>
    <lineage>
        <taxon>Bacteria</taxon>
        <taxon>Pseudomonadati</taxon>
        <taxon>Pseudomonadota</taxon>
        <taxon>Betaproteobacteria</taxon>
        <taxon>Burkholderiales</taxon>
        <taxon>Oxalobacteraceae</taxon>
        <taxon>Telluria group</taxon>
        <taxon>Duganella</taxon>
    </lineage>
</organism>
<dbReference type="PANTHER" id="PTHR43745:SF2">
    <property type="entry name" value="NITROREDUCTASE MJ1384-RELATED"/>
    <property type="match status" value="1"/>
</dbReference>
<dbReference type="Proteomes" id="UP000470302">
    <property type="component" value="Unassembled WGS sequence"/>
</dbReference>
<comment type="caution">
    <text evidence="2">The sequence shown here is derived from an EMBL/GenBank/DDBJ whole genome shotgun (WGS) entry which is preliminary data.</text>
</comment>
<dbReference type="GO" id="GO:0016491">
    <property type="term" value="F:oxidoreductase activity"/>
    <property type="evidence" value="ECO:0007669"/>
    <property type="project" value="InterPro"/>
</dbReference>
<dbReference type="InterPro" id="IPR000415">
    <property type="entry name" value="Nitroreductase-like"/>
</dbReference>
<feature type="domain" description="Nitroreductase" evidence="1">
    <location>
        <begin position="37"/>
        <end position="203"/>
    </location>
</feature>
<dbReference type="CDD" id="cd02142">
    <property type="entry name" value="McbC_SagB-like_oxidoreductase"/>
    <property type="match status" value="1"/>
</dbReference>
<dbReference type="Pfam" id="PF00881">
    <property type="entry name" value="Nitroreductase"/>
    <property type="match status" value="1"/>
</dbReference>